<dbReference type="GO" id="GO:0046872">
    <property type="term" value="F:metal ion binding"/>
    <property type="evidence" value="ECO:0007669"/>
    <property type="project" value="UniProtKB-KW"/>
</dbReference>
<dbReference type="InterPro" id="IPR038418">
    <property type="entry name" value="6-PTP_synth/QueD_sf"/>
</dbReference>
<keyword evidence="9" id="KW-0456">Lyase</keyword>
<reference evidence="12 13" key="1">
    <citation type="submission" date="2019-04" db="EMBL/GenBank/DDBJ databases">
        <title>Phreatobacter aquaticus sp. nov.</title>
        <authorList>
            <person name="Choi A."/>
            <person name="Baek K."/>
        </authorList>
    </citation>
    <scope>NUCLEOTIDE SEQUENCE [LARGE SCALE GENOMIC DNA]</scope>
    <source>
        <strain evidence="12 13">NMCR1094</strain>
    </source>
</reference>
<dbReference type="EMBL" id="CP039865">
    <property type="protein sequence ID" value="QCK84682.1"/>
    <property type="molecule type" value="Genomic_DNA"/>
</dbReference>
<comment type="catalytic activity">
    <reaction evidence="11">
        <text>7,8-dihydroneopterin 3'-triphosphate + H2O = 6-carboxy-5,6,7,8-tetrahydropterin + triphosphate + acetaldehyde + 2 H(+)</text>
        <dbReference type="Rhea" id="RHEA:27966"/>
        <dbReference type="ChEBI" id="CHEBI:15343"/>
        <dbReference type="ChEBI" id="CHEBI:15377"/>
        <dbReference type="ChEBI" id="CHEBI:15378"/>
        <dbReference type="ChEBI" id="CHEBI:18036"/>
        <dbReference type="ChEBI" id="CHEBI:58462"/>
        <dbReference type="ChEBI" id="CHEBI:61032"/>
        <dbReference type="EC" id="4.1.2.50"/>
    </reaction>
</comment>
<evidence type="ECO:0000256" key="6">
    <source>
        <dbReference type="ARBA" id="ARBA00018141"/>
    </source>
</evidence>
<protein>
    <recommendedName>
        <fullName evidence="6">6-carboxy-5,6,7,8-tetrahydropterin synthase</fullName>
        <ecNumber evidence="5">4.1.2.50</ecNumber>
    </recommendedName>
    <alternativeName>
        <fullName evidence="10">Queuosine biosynthesis protein QueD</fullName>
    </alternativeName>
</protein>
<comment type="cofactor">
    <cofactor evidence="1">
        <name>Zn(2+)</name>
        <dbReference type="ChEBI" id="CHEBI:29105"/>
    </cofactor>
</comment>
<sequence length="133" mass="14338">MFSVEVRDRIMIAHSLPDPFFGPAQGKHGASFVVDVAFYRETLTPQNVVVDIGAALDVLSKTLKPLAYQDLDTLPQFKGQLTTTEFLCKYVFDAVAAAAKSGALGVDGQGLAKIRVTLHEHDLARATYEGSVA</sequence>
<comment type="similarity">
    <text evidence="4">Belongs to the PTPS family. QueD subfamily.</text>
</comment>
<gene>
    <name evidence="12" type="ORF">E8L99_02225</name>
</gene>
<keyword evidence="13" id="KW-1185">Reference proteome</keyword>
<comment type="pathway">
    <text evidence="3">Purine metabolism; 7-cyano-7-deazaguanine biosynthesis.</text>
</comment>
<dbReference type="KEGG" id="paqt:E8L99_02225"/>
<name>A0A4D7QK34_9HYPH</name>
<comment type="function">
    <text evidence="2">Catalyzes the conversion of 7,8-dihydroneopterin triphosphate (H2NTP) to 6-carboxy-5,6,7,8-tetrahydropterin (CPH4) and acetaldehyde.</text>
</comment>
<dbReference type="InterPro" id="IPR007115">
    <property type="entry name" value="6-PTP_synth/QueD"/>
</dbReference>
<dbReference type="Pfam" id="PF01242">
    <property type="entry name" value="PTPS"/>
    <property type="match status" value="1"/>
</dbReference>
<proteinExistence type="inferred from homology"/>
<evidence type="ECO:0000256" key="5">
    <source>
        <dbReference type="ARBA" id="ARBA00012982"/>
    </source>
</evidence>
<dbReference type="GO" id="GO:0070497">
    <property type="term" value="F:6-carboxytetrahydropterin synthase activity"/>
    <property type="evidence" value="ECO:0007669"/>
    <property type="project" value="UniProtKB-EC"/>
</dbReference>
<dbReference type="AlphaFoldDB" id="A0A4D7QK34"/>
<accession>A0A4D7QK34</accession>
<evidence type="ECO:0000256" key="2">
    <source>
        <dbReference type="ARBA" id="ARBA00002285"/>
    </source>
</evidence>
<dbReference type="PANTHER" id="PTHR12589:SF7">
    <property type="entry name" value="6-PYRUVOYL TETRAHYDROBIOPTERIN SYNTHASE"/>
    <property type="match status" value="1"/>
</dbReference>
<dbReference type="Gene3D" id="3.30.479.10">
    <property type="entry name" value="6-pyruvoyl tetrahydropterin synthase/QueD"/>
    <property type="match status" value="1"/>
</dbReference>
<dbReference type="UniPathway" id="UPA00391"/>
<evidence type="ECO:0000256" key="7">
    <source>
        <dbReference type="ARBA" id="ARBA00022723"/>
    </source>
</evidence>
<evidence type="ECO:0000256" key="10">
    <source>
        <dbReference type="ARBA" id="ARBA00031449"/>
    </source>
</evidence>
<evidence type="ECO:0000256" key="3">
    <source>
        <dbReference type="ARBA" id="ARBA00005061"/>
    </source>
</evidence>
<dbReference type="OrthoDB" id="9787853at2"/>
<evidence type="ECO:0000256" key="1">
    <source>
        <dbReference type="ARBA" id="ARBA00001947"/>
    </source>
</evidence>
<evidence type="ECO:0000256" key="4">
    <source>
        <dbReference type="ARBA" id="ARBA00008900"/>
    </source>
</evidence>
<dbReference type="SUPFAM" id="SSF55620">
    <property type="entry name" value="Tetrahydrobiopterin biosynthesis enzymes-like"/>
    <property type="match status" value="1"/>
</dbReference>
<evidence type="ECO:0000256" key="8">
    <source>
        <dbReference type="ARBA" id="ARBA00022833"/>
    </source>
</evidence>
<keyword evidence="8" id="KW-0862">Zinc</keyword>
<evidence type="ECO:0000256" key="11">
    <source>
        <dbReference type="ARBA" id="ARBA00048807"/>
    </source>
</evidence>
<evidence type="ECO:0000256" key="9">
    <source>
        <dbReference type="ARBA" id="ARBA00023239"/>
    </source>
</evidence>
<dbReference type="PANTHER" id="PTHR12589">
    <property type="entry name" value="PYRUVOYL TETRAHYDROBIOPTERIN SYNTHASE"/>
    <property type="match status" value="1"/>
</dbReference>
<organism evidence="12 13">
    <name type="scientific">Phreatobacter aquaticus</name>
    <dbReference type="NCBI Taxonomy" id="2570229"/>
    <lineage>
        <taxon>Bacteria</taxon>
        <taxon>Pseudomonadati</taxon>
        <taxon>Pseudomonadota</taxon>
        <taxon>Alphaproteobacteria</taxon>
        <taxon>Hyphomicrobiales</taxon>
        <taxon>Phreatobacteraceae</taxon>
        <taxon>Phreatobacter</taxon>
    </lineage>
</organism>
<evidence type="ECO:0000313" key="12">
    <source>
        <dbReference type="EMBL" id="QCK84682.1"/>
    </source>
</evidence>
<dbReference type="EC" id="4.1.2.50" evidence="5"/>
<keyword evidence="7" id="KW-0479">Metal-binding</keyword>
<evidence type="ECO:0000313" key="13">
    <source>
        <dbReference type="Proteomes" id="UP000298588"/>
    </source>
</evidence>
<dbReference type="Proteomes" id="UP000298588">
    <property type="component" value="Chromosome"/>
</dbReference>
<dbReference type="RefSeq" id="WP_137098016.1">
    <property type="nucleotide sequence ID" value="NZ_CP039865.1"/>
</dbReference>